<accession>A0ABU9Q1Q0</accession>
<name>A0ABU9Q1Q0_9BURK</name>
<proteinExistence type="predicted"/>
<dbReference type="SUPFAM" id="SSF46785">
    <property type="entry name" value="Winged helix' DNA-binding domain"/>
    <property type="match status" value="1"/>
</dbReference>
<feature type="domain" description="Polymerase beta nucleotidyltransferase" evidence="1">
    <location>
        <begin position="106"/>
        <end position="158"/>
    </location>
</feature>
<sequence length="200" mass="22176">MGINSIGLADALFSKVQQRVLGLLFVNAERSFYTNEIVRFVDSGIGVVQRELEKLTASGLVTTKRIGNQKHYQANREAPIFEELRGIMLKTVGLADILRAALLPLSDKIRTAFIYGSIAKGSDTAKSDIDIFIVSDHVAYADLYTLLSDSEAKLARPVNPSIYSMQELERKLMEKNAFVLRLLEQPKIFLLGSADVLPES</sequence>
<dbReference type="InterPro" id="IPR043519">
    <property type="entry name" value="NT_sf"/>
</dbReference>
<dbReference type="Proteomes" id="UP001495910">
    <property type="component" value="Unassembled WGS sequence"/>
</dbReference>
<dbReference type="CDD" id="cd05403">
    <property type="entry name" value="NT_KNTase_like"/>
    <property type="match status" value="1"/>
</dbReference>
<dbReference type="EMBL" id="JBANDC010000021">
    <property type="protein sequence ID" value="MEM4990190.1"/>
    <property type="molecule type" value="Genomic_DNA"/>
</dbReference>
<evidence type="ECO:0000313" key="2">
    <source>
        <dbReference type="EMBL" id="MEM4990190.1"/>
    </source>
</evidence>
<dbReference type="RefSeq" id="WP_092401091.1">
    <property type="nucleotide sequence ID" value="NZ_JBANDC010000021.1"/>
</dbReference>
<dbReference type="SUPFAM" id="SSF81301">
    <property type="entry name" value="Nucleotidyltransferase"/>
    <property type="match status" value="1"/>
</dbReference>
<comment type="caution">
    <text evidence="2">The sequence shown here is derived from an EMBL/GenBank/DDBJ whole genome shotgun (WGS) entry which is preliminary data.</text>
</comment>
<dbReference type="Gene3D" id="1.10.10.10">
    <property type="entry name" value="Winged helix-like DNA-binding domain superfamily/Winged helix DNA-binding domain"/>
    <property type="match status" value="1"/>
</dbReference>
<protein>
    <submittedName>
        <fullName evidence="2">Nucleotidyltransferase domain-containing protein</fullName>
    </submittedName>
</protein>
<keyword evidence="3" id="KW-1185">Reference proteome</keyword>
<dbReference type="InterPro" id="IPR036390">
    <property type="entry name" value="WH_DNA-bd_sf"/>
</dbReference>
<dbReference type="InterPro" id="IPR041633">
    <property type="entry name" value="Polbeta"/>
</dbReference>
<reference evidence="2 3" key="1">
    <citation type="submission" date="2024-02" db="EMBL/GenBank/DDBJ databases">
        <title>Draft genome sequence of Collimonas sp. strain H4R21, an effective mineral-weathering bacterial strain isolated from the beech rhizosphere.</title>
        <authorList>
            <person name="Morin E."/>
            <person name="Uroz S."/>
            <person name="Leveau J.H.J."/>
            <person name="Kumar R."/>
            <person name="Rey M.W."/>
            <person name="Pham J."/>
        </authorList>
    </citation>
    <scope>NUCLEOTIDE SEQUENCE [LARGE SCALE GENOMIC DNA]</scope>
    <source>
        <strain evidence="2 3">H4R21</strain>
    </source>
</reference>
<organism evidence="2 3">
    <name type="scientific">Collimonas rhizosphaerae</name>
    <dbReference type="NCBI Taxonomy" id="3126357"/>
    <lineage>
        <taxon>Bacteria</taxon>
        <taxon>Pseudomonadati</taxon>
        <taxon>Pseudomonadota</taxon>
        <taxon>Betaproteobacteria</taxon>
        <taxon>Burkholderiales</taxon>
        <taxon>Oxalobacteraceae</taxon>
        <taxon>Collimonas</taxon>
    </lineage>
</organism>
<gene>
    <name evidence="2" type="ORF">V8G57_22560</name>
</gene>
<evidence type="ECO:0000259" key="1">
    <source>
        <dbReference type="Pfam" id="PF18765"/>
    </source>
</evidence>
<evidence type="ECO:0000313" key="3">
    <source>
        <dbReference type="Proteomes" id="UP001495910"/>
    </source>
</evidence>
<dbReference type="InterPro" id="IPR036388">
    <property type="entry name" value="WH-like_DNA-bd_sf"/>
</dbReference>
<dbReference type="Gene3D" id="3.30.460.10">
    <property type="entry name" value="Beta Polymerase, domain 2"/>
    <property type="match status" value="1"/>
</dbReference>
<dbReference type="Pfam" id="PF18765">
    <property type="entry name" value="Polbeta"/>
    <property type="match status" value="1"/>
</dbReference>